<sequence length="154" mass="16655">MQGSLPKKNNVSSFVGKSSNAAARVPVTRSKNVCGVHKLHKIRFVRNKRVSVSASANVGQPPQQQAPPPPPLRTLHPPPQPQGASHIGQLQVSDVHTIHYYQYGNPQGLPAVFLHGGPGAAAWPNHARFFDLRVWRVVLLDQRGCGASTPRGCL</sequence>
<dbReference type="EC" id="3.4.11.5" evidence="2"/>
<keyword evidence="7" id="KW-1185">Reference proteome</keyword>
<dbReference type="PANTHER" id="PTHR43722">
    <property type="entry name" value="PROLINE IMINOPEPTIDASE"/>
    <property type="match status" value="1"/>
</dbReference>
<accession>A0ABQ7GMW7</accession>
<gene>
    <name evidence="6" type="ORF">DUNSADRAFT_6654</name>
</gene>
<dbReference type="InterPro" id="IPR029058">
    <property type="entry name" value="AB_hydrolase_fold"/>
</dbReference>
<name>A0ABQ7GMW7_DUNSA</name>
<dbReference type="PANTHER" id="PTHR43722:SF2">
    <property type="entry name" value="PROLINE IMINOPEPTIDASE"/>
    <property type="match status" value="1"/>
</dbReference>
<feature type="region of interest" description="Disordered" evidence="5">
    <location>
        <begin position="1"/>
        <end position="21"/>
    </location>
</feature>
<feature type="region of interest" description="Disordered" evidence="5">
    <location>
        <begin position="53"/>
        <end position="86"/>
    </location>
</feature>
<comment type="caution">
    <text evidence="6">The sequence shown here is derived from an EMBL/GenBank/DDBJ whole genome shotgun (WGS) entry which is preliminary data.</text>
</comment>
<feature type="compositionally biased region" description="Pro residues" evidence="5">
    <location>
        <begin position="64"/>
        <end position="81"/>
    </location>
</feature>
<keyword evidence="3" id="KW-0378">Hydrolase</keyword>
<dbReference type="SUPFAM" id="SSF53474">
    <property type="entry name" value="alpha/beta-Hydrolases"/>
    <property type="match status" value="1"/>
</dbReference>
<dbReference type="InterPro" id="IPR005944">
    <property type="entry name" value="Pro_iminopeptidase"/>
</dbReference>
<comment type="catalytic activity">
    <reaction evidence="1">
        <text>Release of N-terminal proline from a peptide.</text>
        <dbReference type="EC" id="3.4.11.5"/>
    </reaction>
</comment>
<evidence type="ECO:0000256" key="1">
    <source>
        <dbReference type="ARBA" id="ARBA00001585"/>
    </source>
</evidence>
<evidence type="ECO:0000256" key="2">
    <source>
        <dbReference type="ARBA" id="ARBA00012568"/>
    </source>
</evidence>
<dbReference type="EMBL" id="MU069682">
    <property type="protein sequence ID" value="KAF5835943.1"/>
    <property type="molecule type" value="Genomic_DNA"/>
</dbReference>
<reference evidence="6" key="1">
    <citation type="submission" date="2017-08" db="EMBL/GenBank/DDBJ databases">
        <authorList>
            <person name="Polle J.E."/>
            <person name="Barry K."/>
            <person name="Cushman J."/>
            <person name="Schmutz J."/>
            <person name="Tran D."/>
            <person name="Hathwaick L.T."/>
            <person name="Yim W.C."/>
            <person name="Jenkins J."/>
            <person name="Mckie-Krisberg Z.M."/>
            <person name="Prochnik S."/>
            <person name="Lindquist E."/>
            <person name="Dockter R.B."/>
            <person name="Adam C."/>
            <person name="Molina H."/>
            <person name="Bunkerborg J."/>
            <person name="Jin E."/>
            <person name="Buchheim M."/>
            <person name="Magnuson J."/>
        </authorList>
    </citation>
    <scope>NUCLEOTIDE SEQUENCE</scope>
    <source>
        <strain evidence="6">CCAP 19/18</strain>
    </source>
</reference>
<dbReference type="Proteomes" id="UP000815325">
    <property type="component" value="Unassembled WGS sequence"/>
</dbReference>
<evidence type="ECO:0000256" key="3">
    <source>
        <dbReference type="ARBA" id="ARBA00022801"/>
    </source>
</evidence>
<evidence type="ECO:0000313" key="7">
    <source>
        <dbReference type="Proteomes" id="UP000815325"/>
    </source>
</evidence>
<evidence type="ECO:0000256" key="5">
    <source>
        <dbReference type="SAM" id="MobiDB-lite"/>
    </source>
</evidence>
<organism evidence="6 7">
    <name type="scientific">Dunaliella salina</name>
    <name type="common">Green alga</name>
    <name type="synonym">Protococcus salinus</name>
    <dbReference type="NCBI Taxonomy" id="3046"/>
    <lineage>
        <taxon>Eukaryota</taxon>
        <taxon>Viridiplantae</taxon>
        <taxon>Chlorophyta</taxon>
        <taxon>core chlorophytes</taxon>
        <taxon>Chlorophyceae</taxon>
        <taxon>CS clade</taxon>
        <taxon>Chlamydomonadales</taxon>
        <taxon>Dunaliellaceae</taxon>
        <taxon>Dunaliella</taxon>
    </lineage>
</organism>
<proteinExistence type="predicted"/>
<evidence type="ECO:0000256" key="4">
    <source>
        <dbReference type="ARBA" id="ARBA00029605"/>
    </source>
</evidence>
<dbReference type="PRINTS" id="PR00793">
    <property type="entry name" value="PROAMNOPTASE"/>
</dbReference>
<feature type="non-terminal residue" evidence="6">
    <location>
        <position position="154"/>
    </location>
</feature>
<evidence type="ECO:0000313" key="6">
    <source>
        <dbReference type="EMBL" id="KAF5835943.1"/>
    </source>
</evidence>
<protein>
    <recommendedName>
        <fullName evidence="2">prolyl aminopeptidase</fullName>
        <ecNumber evidence="2">3.4.11.5</ecNumber>
    </recommendedName>
    <alternativeName>
        <fullName evidence="4">Prolyl aminopeptidase</fullName>
    </alternativeName>
</protein>
<dbReference type="InterPro" id="IPR002410">
    <property type="entry name" value="Peptidase_S33"/>
</dbReference>
<dbReference type="Gene3D" id="3.40.50.1820">
    <property type="entry name" value="alpha/beta hydrolase"/>
    <property type="match status" value="1"/>
</dbReference>